<comment type="caution">
    <text evidence="1">The sequence shown here is derived from an EMBL/GenBank/DDBJ whole genome shotgun (WGS) entry which is preliminary data.</text>
</comment>
<evidence type="ECO:0000313" key="1">
    <source>
        <dbReference type="EMBL" id="KAJ3615596.1"/>
    </source>
</evidence>
<gene>
    <name evidence="1" type="ORF">Zmor_016297</name>
</gene>
<name>A0AA38HHA9_9CUCU</name>
<protein>
    <submittedName>
        <fullName evidence="1">Uncharacterized protein</fullName>
    </submittedName>
</protein>
<proteinExistence type="predicted"/>
<dbReference type="AlphaFoldDB" id="A0AA38HHA9"/>
<evidence type="ECO:0000313" key="2">
    <source>
        <dbReference type="Proteomes" id="UP001168821"/>
    </source>
</evidence>
<organism evidence="1 2">
    <name type="scientific">Zophobas morio</name>
    <dbReference type="NCBI Taxonomy" id="2755281"/>
    <lineage>
        <taxon>Eukaryota</taxon>
        <taxon>Metazoa</taxon>
        <taxon>Ecdysozoa</taxon>
        <taxon>Arthropoda</taxon>
        <taxon>Hexapoda</taxon>
        <taxon>Insecta</taxon>
        <taxon>Pterygota</taxon>
        <taxon>Neoptera</taxon>
        <taxon>Endopterygota</taxon>
        <taxon>Coleoptera</taxon>
        <taxon>Polyphaga</taxon>
        <taxon>Cucujiformia</taxon>
        <taxon>Tenebrionidae</taxon>
        <taxon>Zophobas</taxon>
    </lineage>
</organism>
<reference evidence="1" key="1">
    <citation type="journal article" date="2023" name="G3 (Bethesda)">
        <title>Whole genome assemblies of Zophobas morio and Tenebrio molitor.</title>
        <authorList>
            <person name="Kaur S."/>
            <person name="Stinson S.A."/>
            <person name="diCenzo G.C."/>
        </authorList>
    </citation>
    <scope>NUCLEOTIDE SEQUENCE</scope>
    <source>
        <strain evidence="1">QUZm001</strain>
    </source>
</reference>
<dbReference type="Proteomes" id="UP001168821">
    <property type="component" value="Unassembled WGS sequence"/>
</dbReference>
<dbReference type="EMBL" id="JALNTZ010004023">
    <property type="protein sequence ID" value="KAJ3615596.1"/>
    <property type="molecule type" value="Genomic_DNA"/>
</dbReference>
<accession>A0AA38HHA9</accession>
<sequence length="173" mass="20252">MAEEKSLPLNFVPEHYLQFKRGPNIIPPYPYVDYFALSPLRRKKGRFVKALSFTRKKFGFIHRRASTSKGNIESSSENTLAISDENFILFDIDFEIYDREDLRPSEKQRLVEELILLTSQNDQNYFSDVDSYETPPAYCLVVGQELYLEVFLKLADKNYGELDLTEDIQKFTL</sequence>
<keyword evidence="2" id="KW-1185">Reference proteome</keyword>